<dbReference type="PANTHER" id="PTHR43091:SF1">
    <property type="entry name" value="BETA-KETOACYL-[ACYL-CARRIER-PROTEIN] SYNTHASE III, CHLOROPLASTIC"/>
    <property type="match status" value="1"/>
</dbReference>
<comment type="catalytic activity">
    <reaction evidence="10">
        <text>malonyl-[ACP] + acetyl-CoA + H(+) = 3-oxobutanoyl-[ACP] + CO2 + CoA</text>
        <dbReference type="Rhea" id="RHEA:12080"/>
        <dbReference type="Rhea" id="RHEA-COMP:9623"/>
        <dbReference type="Rhea" id="RHEA-COMP:9625"/>
        <dbReference type="ChEBI" id="CHEBI:15378"/>
        <dbReference type="ChEBI" id="CHEBI:16526"/>
        <dbReference type="ChEBI" id="CHEBI:57287"/>
        <dbReference type="ChEBI" id="CHEBI:57288"/>
        <dbReference type="ChEBI" id="CHEBI:78449"/>
        <dbReference type="ChEBI" id="CHEBI:78450"/>
        <dbReference type="EC" id="2.3.1.180"/>
    </reaction>
    <physiologicalReaction direction="left-to-right" evidence="10">
        <dbReference type="Rhea" id="RHEA:12081"/>
    </physiologicalReaction>
</comment>
<dbReference type="InterPro" id="IPR004655">
    <property type="entry name" value="FabH"/>
</dbReference>
<name>A0A4P8IDY5_9FIRM</name>
<evidence type="ECO:0000256" key="4">
    <source>
        <dbReference type="ARBA" id="ARBA00022679"/>
    </source>
</evidence>
<evidence type="ECO:0000313" key="18">
    <source>
        <dbReference type="Proteomes" id="UP000298653"/>
    </source>
</evidence>
<dbReference type="OrthoDB" id="9815506at2"/>
<evidence type="ECO:0000256" key="14">
    <source>
        <dbReference type="HAMAP-Rule" id="MF_01815"/>
    </source>
</evidence>
<reference evidence="17 18" key="1">
    <citation type="submission" date="2019-05" db="EMBL/GenBank/DDBJ databases">
        <title>Complete genome sequencing of Anaerostipes rhamnosivorans.</title>
        <authorList>
            <person name="Bui T.P.N."/>
            <person name="de Vos W.M."/>
        </authorList>
    </citation>
    <scope>NUCLEOTIDE SEQUENCE [LARGE SCALE GENOMIC DNA]</scope>
    <source>
        <strain evidence="17 18">1y2</strain>
    </source>
</reference>
<dbReference type="NCBIfam" id="TIGR00747">
    <property type="entry name" value="fabH"/>
    <property type="match status" value="1"/>
</dbReference>
<evidence type="ECO:0000313" key="17">
    <source>
        <dbReference type="EMBL" id="QCP34837.1"/>
    </source>
</evidence>
<comment type="catalytic activity">
    <reaction evidence="11">
        <text>(2S)-2-methylbutanoyl-CoA + malonyl-[ACP] + H(+) = (4S)-4-methyl-3-oxohexanoyl-[ACP] + CO2 + CoA</text>
        <dbReference type="Rhea" id="RHEA:42276"/>
        <dbReference type="Rhea" id="RHEA-COMP:9623"/>
        <dbReference type="Rhea" id="RHEA-COMP:17148"/>
        <dbReference type="ChEBI" id="CHEBI:15378"/>
        <dbReference type="ChEBI" id="CHEBI:16526"/>
        <dbReference type="ChEBI" id="CHEBI:57287"/>
        <dbReference type="ChEBI" id="CHEBI:78449"/>
        <dbReference type="ChEBI" id="CHEBI:88166"/>
        <dbReference type="ChEBI" id="CHEBI:167462"/>
        <dbReference type="EC" id="2.3.1.300"/>
    </reaction>
    <physiologicalReaction direction="left-to-right" evidence="11">
        <dbReference type="Rhea" id="RHEA:42277"/>
    </physiologicalReaction>
</comment>
<accession>A0A4P8IDY5</accession>
<comment type="subcellular location">
    <subcellularLocation>
        <location evidence="14">Cytoplasm</location>
    </subcellularLocation>
</comment>
<sequence length="320" mass="34681">MSIRILGTGSYLPETIVTNDDLAKVMDTSDEWIASRTGIRARHISVDDTTSGMAVKAAKEALKESGVAPEELDCIFFATLSGDRATPNGACDVQKAIKATNAVCMDLNAACSGFVYALTTAIAYAKSGLAKKMLVIGVETLSKIVDWKDRSSCVLFGDGAGCAVVEADDSREVFIDYGSNGDLGEALTCGERKLNNLLVENHEPLEPVFMDGQEVYRFAVKTVPKTIENVLEKAGASKDEIKYYVLHQANKRIIDSAAKRLKLDIEKFPMNLDRCSNTSSASVPILLDEINKKGMLERGDKLVLCGFGGGLTWGTIYLEW</sequence>
<dbReference type="AlphaFoldDB" id="A0A4P8IDY5"/>
<dbReference type="HAMAP" id="MF_01815">
    <property type="entry name" value="FabH"/>
    <property type="match status" value="1"/>
</dbReference>
<feature type="domain" description="Beta-ketoacyl-[acyl-carrier-protein] synthase III N-terminal" evidence="16">
    <location>
        <begin position="105"/>
        <end position="172"/>
    </location>
</feature>
<comment type="catalytic activity">
    <reaction evidence="12">
        <text>2-methylpropanoyl-CoA + malonyl-[ACP] + H(+) = 4-methyl-3-oxopentanoyl-[ACP] + CO2 + CoA</text>
        <dbReference type="Rhea" id="RHEA:42268"/>
        <dbReference type="Rhea" id="RHEA-COMP:9623"/>
        <dbReference type="Rhea" id="RHEA-COMP:9940"/>
        <dbReference type="ChEBI" id="CHEBI:15378"/>
        <dbReference type="ChEBI" id="CHEBI:16526"/>
        <dbReference type="ChEBI" id="CHEBI:57287"/>
        <dbReference type="ChEBI" id="CHEBI:57338"/>
        <dbReference type="ChEBI" id="CHEBI:78449"/>
        <dbReference type="ChEBI" id="CHEBI:78820"/>
        <dbReference type="EC" id="2.3.1.300"/>
    </reaction>
    <physiologicalReaction direction="left-to-right" evidence="12">
        <dbReference type="Rhea" id="RHEA:42269"/>
    </physiologicalReaction>
</comment>
<organism evidence="17 18">
    <name type="scientific">Anaerostipes rhamnosivorans</name>
    <dbReference type="NCBI Taxonomy" id="1229621"/>
    <lineage>
        <taxon>Bacteria</taxon>
        <taxon>Bacillati</taxon>
        <taxon>Bacillota</taxon>
        <taxon>Clostridia</taxon>
        <taxon>Lachnospirales</taxon>
        <taxon>Lachnospiraceae</taxon>
        <taxon>Anaerostipes</taxon>
    </lineage>
</organism>
<protein>
    <recommendedName>
        <fullName evidence="14">Beta-ketoacyl-[acyl-carrier-protein] synthase III</fullName>
        <shortName evidence="14">Beta-ketoacyl-ACP synthase III</shortName>
        <shortName evidence="14">KAS III</shortName>
        <ecNumber evidence="14">2.3.1.180</ecNumber>
    </recommendedName>
    <alternativeName>
        <fullName evidence="14">3-oxoacyl-[acyl-carrier-protein] synthase 3</fullName>
    </alternativeName>
    <alternativeName>
        <fullName evidence="14">3-oxoacyl-[acyl-carrier-protein] synthase III</fullName>
    </alternativeName>
</protein>
<dbReference type="EMBL" id="CP040058">
    <property type="protein sequence ID" value="QCP34837.1"/>
    <property type="molecule type" value="Genomic_DNA"/>
</dbReference>
<comment type="domain">
    <text evidence="14">The last Arg residue of the ACP-binding site is essential for the weak association between ACP/AcpP and FabH.</text>
</comment>
<evidence type="ECO:0000256" key="7">
    <source>
        <dbReference type="ARBA" id="ARBA00023160"/>
    </source>
</evidence>
<evidence type="ECO:0000256" key="13">
    <source>
        <dbReference type="ARBA" id="ARBA00052985"/>
    </source>
</evidence>
<dbReference type="Gene3D" id="3.40.47.10">
    <property type="match status" value="1"/>
</dbReference>
<dbReference type="GO" id="GO:0033818">
    <property type="term" value="F:beta-ketoacyl-acyl-carrier-protein synthase III activity"/>
    <property type="evidence" value="ECO:0007669"/>
    <property type="project" value="UniProtKB-UniRule"/>
</dbReference>
<evidence type="ECO:0000256" key="6">
    <source>
        <dbReference type="ARBA" id="ARBA00023098"/>
    </source>
</evidence>
<evidence type="ECO:0000256" key="12">
    <source>
        <dbReference type="ARBA" id="ARBA00052467"/>
    </source>
</evidence>
<dbReference type="CDD" id="cd00830">
    <property type="entry name" value="KAS_III"/>
    <property type="match status" value="1"/>
</dbReference>
<evidence type="ECO:0000256" key="9">
    <source>
        <dbReference type="ARBA" id="ARBA00023315"/>
    </source>
</evidence>
<dbReference type="InterPro" id="IPR013747">
    <property type="entry name" value="ACP_syn_III_C"/>
</dbReference>
<keyword evidence="14" id="KW-0963">Cytoplasm</keyword>
<feature type="region of interest" description="ACP-binding" evidence="14">
    <location>
        <begin position="248"/>
        <end position="252"/>
    </location>
</feature>
<comment type="pathway">
    <text evidence="1 14">Lipid metabolism; fatty acid biosynthesis.</text>
</comment>
<evidence type="ECO:0000259" key="16">
    <source>
        <dbReference type="Pfam" id="PF08545"/>
    </source>
</evidence>
<dbReference type="InterPro" id="IPR013751">
    <property type="entry name" value="ACP_syn_III_N"/>
</dbReference>
<evidence type="ECO:0000256" key="10">
    <source>
        <dbReference type="ARBA" id="ARBA00051096"/>
    </source>
</evidence>
<dbReference type="GO" id="GO:0006633">
    <property type="term" value="P:fatty acid biosynthetic process"/>
    <property type="evidence" value="ECO:0007669"/>
    <property type="project" value="UniProtKB-UniRule"/>
</dbReference>
<keyword evidence="5 14" id="KW-0276">Fatty acid metabolism</keyword>
<dbReference type="UniPathway" id="UPA00094"/>
<dbReference type="Proteomes" id="UP000298653">
    <property type="component" value="Chromosome"/>
</dbReference>
<dbReference type="Pfam" id="PF08541">
    <property type="entry name" value="ACP_syn_III_C"/>
    <property type="match status" value="1"/>
</dbReference>
<evidence type="ECO:0000259" key="15">
    <source>
        <dbReference type="Pfam" id="PF08541"/>
    </source>
</evidence>
<keyword evidence="9 14" id="KW-0012">Acyltransferase</keyword>
<keyword evidence="6 14" id="KW-0443">Lipid metabolism</keyword>
<comment type="catalytic activity">
    <reaction evidence="13">
        <text>3-methylbutanoyl-CoA + malonyl-[ACP] + H(+) = 5-methyl-3-oxohexanoyl-[ACP] + CO2 + CoA</text>
        <dbReference type="Rhea" id="RHEA:42272"/>
        <dbReference type="Rhea" id="RHEA-COMP:9623"/>
        <dbReference type="Rhea" id="RHEA-COMP:9941"/>
        <dbReference type="ChEBI" id="CHEBI:15378"/>
        <dbReference type="ChEBI" id="CHEBI:16526"/>
        <dbReference type="ChEBI" id="CHEBI:57287"/>
        <dbReference type="ChEBI" id="CHEBI:57345"/>
        <dbReference type="ChEBI" id="CHEBI:78449"/>
        <dbReference type="ChEBI" id="CHEBI:78822"/>
        <dbReference type="EC" id="2.3.1.300"/>
    </reaction>
    <physiologicalReaction direction="left-to-right" evidence="13">
        <dbReference type="Rhea" id="RHEA:42273"/>
    </physiologicalReaction>
</comment>
<keyword evidence="7 14" id="KW-0275">Fatty acid biosynthesis</keyword>
<evidence type="ECO:0000256" key="11">
    <source>
        <dbReference type="ARBA" id="ARBA00052407"/>
    </source>
</evidence>
<dbReference type="KEGG" id="arf:AR1Y2_1383"/>
<comment type="similarity">
    <text evidence="2 14">Belongs to the thiolase-like superfamily. FabH family.</text>
</comment>
<dbReference type="GO" id="GO:0004315">
    <property type="term" value="F:3-oxoacyl-[acyl-carrier-protein] synthase activity"/>
    <property type="evidence" value="ECO:0007669"/>
    <property type="project" value="InterPro"/>
</dbReference>
<evidence type="ECO:0000256" key="5">
    <source>
        <dbReference type="ARBA" id="ARBA00022832"/>
    </source>
</evidence>
<keyword evidence="8 14" id="KW-0511">Multifunctional enzyme</keyword>
<gene>
    <name evidence="14" type="primary">fabH</name>
    <name evidence="17" type="ORF">AR1Y2_1383</name>
</gene>
<dbReference type="Pfam" id="PF08545">
    <property type="entry name" value="ACP_syn_III"/>
    <property type="match status" value="1"/>
</dbReference>
<feature type="active site" evidence="14">
    <location>
        <position position="247"/>
    </location>
</feature>
<evidence type="ECO:0000256" key="1">
    <source>
        <dbReference type="ARBA" id="ARBA00005194"/>
    </source>
</evidence>
<dbReference type="GO" id="GO:0005737">
    <property type="term" value="C:cytoplasm"/>
    <property type="evidence" value="ECO:0007669"/>
    <property type="project" value="UniProtKB-SubCell"/>
</dbReference>
<dbReference type="InterPro" id="IPR016039">
    <property type="entry name" value="Thiolase-like"/>
</dbReference>
<dbReference type="FunFam" id="3.40.47.10:FF:000004">
    <property type="entry name" value="3-oxoacyl-[acyl-carrier-protein] synthase 3"/>
    <property type="match status" value="1"/>
</dbReference>
<evidence type="ECO:0000256" key="8">
    <source>
        <dbReference type="ARBA" id="ARBA00023268"/>
    </source>
</evidence>
<dbReference type="PANTHER" id="PTHR43091">
    <property type="entry name" value="3-OXOACYL-[ACYL-CARRIER-PROTEIN] SYNTHASE"/>
    <property type="match status" value="1"/>
</dbReference>
<feature type="active site" evidence="14">
    <location>
        <position position="111"/>
    </location>
</feature>
<comment type="subunit">
    <text evidence="14">Homodimer.</text>
</comment>
<keyword evidence="18" id="KW-1185">Reference proteome</keyword>
<dbReference type="RefSeq" id="WP_137328324.1">
    <property type="nucleotide sequence ID" value="NZ_CP040058.1"/>
</dbReference>
<comment type="function">
    <text evidence="14">Catalyzes the condensation reaction of fatty acid synthesis by the addition to an acyl acceptor of two carbons from malonyl-ACP. Catalyzes the first condensation reaction which initiates fatty acid synthesis and may therefore play a role in governing the total rate of fatty acid production. Possesses both acetoacetyl-ACP synthase and acetyl transacylase activities. Its substrate specificity determines the biosynthesis of branched-chain and/or straight-chain of fatty acids.</text>
</comment>
<feature type="domain" description="Beta-ketoacyl-[acyl-carrier-protein] synthase III C-terminal" evidence="15">
    <location>
        <begin position="231"/>
        <end position="320"/>
    </location>
</feature>
<proteinExistence type="inferred from homology"/>
<keyword evidence="4 14" id="KW-0808">Transferase</keyword>
<dbReference type="NCBIfam" id="NF006829">
    <property type="entry name" value="PRK09352.1"/>
    <property type="match status" value="1"/>
</dbReference>
<keyword evidence="3 14" id="KW-0444">Lipid biosynthesis</keyword>
<dbReference type="SUPFAM" id="SSF53901">
    <property type="entry name" value="Thiolase-like"/>
    <property type="match status" value="1"/>
</dbReference>
<dbReference type="EC" id="2.3.1.180" evidence="14"/>
<feature type="active site" evidence="14">
    <location>
        <position position="277"/>
    </location>
</feature>
<evidence type="ECO:0000256" key="2">
    <source>
        <dbReference type="ARBA" id="ARBA00008642"/>
    </source>
</evidence>
<evidence type="ECO:0000256" key="3">
    <source>
        <dbReference type="ARBA" id="ARBA00022516"/>
    </source>
</evidence>